<name>A0A2T5U0D2_9SPHN</name>
<evidence type="ECO:0000313" key="3">
    <source>
        <dbReference type="Proteomes" id="UP000244013"/>
    </source>
</evidence>
<dbReference type="AlphaFoldDB" id="A0A2T5U0D2"/>
<dbReference type="OrthoDB" id="7595402at2"/>
<dbReference type="RefSeq" id="WP_107955116.1">
    <property type="nucleotide sequence ID" value="NZ_QAYE01000008.1"/>
</dbReference>
<keyword evidence="1" id="KW-0732">Signal</keyword>
<feature type="chain" id="PRO_5015748058" evidence="1">
    <location>
        <begin position="19"/>
        <end position="144"/>
    </location>
</feature>
<evidence type="ECO:0000256" key="1">
    <source>
        <dbReference type="SAM" id="SignalP"/>
    </source>
</evidence>
<sequence length="144" mass="14507">MISLALMLALQAATLAPAANSGPGPLGAIGQQKLPAKGCAAYLWSMDAGRQLVAMATADPAQIRLAIDGKTNDYAMTTQSPAIGFGFGGVTQYRGGDVTATLDMAVAVRADISAGATVTSATLRIDRPGRDTVVMPVGGLIGCV</sequence>
<gene>
    <name evidence="2" type="ORF">C8J25_10841</name>
</gene>
<dbReference type="GeneID" id="91006952"/>
<protein>
    <submittedName>
        <fullName evidence="2">Uncharacterized protein</fullName>
    </submittedName>
</protein>
<comment type="caution">
    <text evidence="2">The sequence shown here is derived from an EMBL/GenBank/DDBJ whole genome shotgun (WGS) entry which is preliminary data.</text>
</comment>
<dbReference type="Proteomes" id="UP000244013">
    <property type="component" value="Unassembled WGS sequence"/>
</dbReference>
<evidence type="ECO:0000313" key="2">
    <source>
        <dbReference type="EMBL" id="PTW44952.1"/>
    </source>
</evidence>
<accession>A0A2T5U0D2</accession>
<proteinExistence type="predicted"/>
<feature type="signal peptide" evidence="1">
    <location>
        <begin position="1"/>
        <end position="18"/>
    </location>
</feature>
<reference evidence="2 3" key="1">
    <citation type="submission" date="2018-04" db="EMBL/GenBank/DDBJ databases">
        <title>Genomic Encyclopedia of Type Strains, Phase III (KMG-III): the genomes of soil and plant-associated and newly described type strains.</title>
        <authorList>
            <person name="Whitman W."/>
        </authorList>
    </citation>
    <scope>NUCLEOTIDE SEQUENCE [LARGE SCALE GENOMIC DNA]</scope>
    <source>
        <strain evidence="2 3">MA-olki</strain>
    </source>
</reference>
<organism evidence="2 3">
    <name type="scientific">Sphingomonas faeni</name>
    <dbReference type="NCBI Taxonomy" id="185950"/>
    <lineage>
        <taxon>Bacteria</taxon>
        <taxon>Pseudomonadati</taxon>
        <taxon>Pseudomonadota</taxon>
        <taxon>Alphaproteobacteria</taxon>
        <taxon>Sphingomonadales</taxon>
        <taxon>Sphingomonadaceae</taxon>
        <taxon>Sphingomonas</taxon>
    </lineage>
</organism>
<dbReference type="EMBL" id="QAYE01000008">
    <property type="protein sequence ID" value="PTW44952.1"/>
    <property type="molecule type" value="Genomic_DNA"/>
</dbReference>